<organism evidence="10 11">
    <name type="scientific">Arcicella lustrica</name>
    <dbReference type="NCBI Taxonomy" id="2984196"/>
    <lineage>
        <taxon>Bacteria</taxon>
        <taxon>Pseudomonadati</taxon>
        <taxon>Bacteroidota</taxon>
        <taxon>Cytophagia</taxon>
        <taxon>Cytophagales</taxon>
        <taxon>Flectobacillaceae</taxon>
        <taxon>Arcicella</taxon>
    </lineage>
</organism>
<dbReference type="PANTHER" id="PTHR43547">
    <property type="entry name" value="TWO-COMPONENT HISTIDINE KINASE"/>
    <property type="match status" value="1"/>
</dbReference>
<dbReference type="SUPFAM" id="SSF47384">
    <property type="entry name" value="Homodimeric domain of signal transducing histidine kinase"/>
    <property type="match status" value="1"/>
</dbReference>
<keyword evidence="3 6" id="KW-0597">Phosphoprotein</keyword>
<dbReference type="Pfam" id="PF07494">
    <property type="entry name" value="Reg_prop"/>
    <property type="match status" value="6"/>
</dbReference>
<dbReference type="Gene3D" id="3.40.50.2300">
    <property type="match status" value="1"/>
</dbReference>
<dbReference type="SMART" id="SM00388">
    <property type="entry name" value="HisKA"/>
    <property type="match status" value="1"/>
</dbReference>
<keyword evidence="5" id="KW-0804">Transcription</keyword>
<name>A0ABU5SKQ1_9BACT</name>
<keyword evidence="4" id="KW-0805">Transcription regulation</keyword>
<dbReference type="InterPro" id="IPR018060">
    <property type="entry name" value="HTH_AraC"/>
</dbReference>
<gene>
    <name evidence="10" type="ORF">VB798_14580</name>
</gene>
<evidence type="ECO:0000256" key="4">
    <source>
        <dbReference type="ARBA" id="ARBA00023015"/>
    </source>
</evidence>
<evidence type="ECO:0000259" key="8">
    <source>
        <dbReference type="PROSITE" id="PS50109"/>
    </source>
</evidence>
<dbReference type="CDD" id="cd00146">
    <property type="entry name" value="PKD"/>
    <property type="match status" value="1"/>
</dbReference>
<dbReference type="InterPro" id="IPR003661">
    <property type="entry name" value="HisK_dim/P_dom"/>
</dbReference>
<dbReference type="Proteomes" id="UP001302222">
    <property type="component" value="Unassembled WGS sequence"/>
</dbReference>
<keyword evidence="11" id="KW-1185">Reference proteome</keyword>
<dbReference type="InterPro" id="IPR036890">
    <property type="entry name" value="HATPase_C_sf"/>
</dbReference>
<dbReference type="InterPro" id="IPR001789">
    <property type="entry name" value="Sig_transdc_resp-reg_receiver"/>
</dbReference>
<dbReference type="SUPFAM" id="SSF46689">
    <property type="entry name" value="Homeodomain-like"/>
    <property type="match status" value="1"/>
</dbReference>
<dbReference type="PROSITE" id="PS01124">
    <property type="entry name" value="HTH_ARAC_FAMILY_2"/>
    <property type="match status" value="1"/>
</dbReference>
<evidence type="ECO:0000256" key="6">
    <source>
        <dbReference type="PROSITE-ProRule" id="PRU00169"/>
    </source>
</evidence>
<dbReference type="SUPFAM" id="SSF63829">
    <property type="entry name" value="Calcium-dependent phosphotriesterase"/>
    <property type="match status" value="3"/>
</dbReference>
<evidence type="ECO:0000256" key="2">
    <source>
        <dbReference type="ARBA" id="ARBA00012438"/>
    </source>
</evidence>
<dbReference type="InterPro" id="IPR009057">
    <property type="entry name" value="Homeodomain-like_sf"/>
</dbReference>
<feature type="modified residue" description="4-aspartylphosphate" evidence="6">
    <location>
        <position position="1153"/>
    </location>
</feature>
<reference evidence="10 11" key="1">
    <citation type="submission" date="2023-12" db="EMBL/GenBank/DDBJ databases">
        <title>Novel species of the genus Arcicella isolated from rivers.</title>
        <authorList>
            <person name="Lu H."/>
        </authorList>
    </citation>
    <scope>NUCLEOTIDE SEQUENCE [LARGE SCALE GENOMIC DNA]</scope>
    <source>
        <strain evidence="10 11">DC25W</strain>
    </source>
</reference>
<dbReference type="InterPro" id="IPR036097">
    <property type="entry name" value="HisK_dim/P_sf"/>
</dbReference>
<evidence type="ECO:0000259" key="7">
    <source>
        <dbReference type="PROSITE" id="PS01124"/>
    </source>
</evidence>
<dbReference type="InterPro" id="IPR004358">
    <property type="entry name" value="Sig_transdc_His_kin-like_C"/>
</dbReference>
<protein>
    <recommendedName>
        <fullName evidence="2">histidine kinase</fullName>
        <ecNumber evidence="2">2.7.13.3</ecNumber>
    </recommendedName>
</protein>
<dbReference type="SMART" id="SM00342">
    <property type="entry name" value="HTH_ARAC"/>
    <property type="match status" value="1"/>
</dbReference>
<dbReference type="Gene3D" id="2.60.40.10">
    <property type="entry name" value="Immunoglobulins"/>
    <property type="match status" value="1"/>
</dbReference>
<sequence length="1355" mass="155292">MTNRYLFVFLLLLFQQSFGQVKNYNFININSKDGLASNTVYAIYKDKLGFMWFGTEDGLNKFDGQNFTVYRHKQNDKESIGRGEVMAITEDKNRNLWIGTKLTLALYNRSSDKFTNFDFTKTGWIHTLSSDYLGNIWVGTYNGLFYFDTKTRKTKAFSSYKVDRKNVALELVYCIFEDSKKQIWVGSQSGLYLLDRNQGVIKKYVHQNNNSNSLSNNSVRTISEDRNGNLWIGTDLGLNVLNPTTGKIDSFKSIETDELTISNNIINKINFDGNGNLWVGTEHGLSIFDIKNHTAFRIKSLLPDKNNPFGSFAGYNIKDIYIGKDGINWFATVNGGVNKYDKNLAFFQHRFHLSNESYGLKGSSVMAFAESASGNLYVGTDGGGLNIFDAKKNVFHDVAIYSSQGKIKNISALEKKGDDLIVGTSSEGIFSLNEKTHLTKPLFAIKDKLNKYFIVINCLKVDSKGNIWVGTNGAGLYVCLAQSSTFVPFTSILDKQLKKEYSLNDFITAIEEDKEGNVWVGSNGSGLIIYNSDKHTLITFNQAKDNLPIHRILSIYSDKLDRIWVSVWGEGLYLYNKKRRKFEQYGEEHLLSNNVIYKILEDNAGKLWLSTNKGISMFDLSKKRFKNFTHRNGIQNTTFNVGAGIKTKTGEMYFGGLDGFNFFNPSHLFQNTKTPPVVITDIKINNKRANPIENTELKEDITLAKEINLSYKQNFSLDFVALNYTAPHENQYTYQLEDFDKEWNNVGSVTTAVYTNLDPGKYTFRLKVKSEDGTWQTPEKTILINVHPPFWRTYYAYITYLVVLIFTLWMIRRRGVQKLKNEFALEQERTEAERKMELEQLKIKFLTNLSHELKTPLTLILNPVENLLFREKSNDKIEMLNLINRNSKRLLNLVNQLLDFRKIEENELKLNLMLQDLVPLVKEIFDSFKYIASQKNIHLEFASTVDEYSTYFDKNKMERILINILSNAIKFTNENGNVYCHIKSISTNGIELIIGDSGIGIPQHMQTEVFERFFQVSSPSHILNQGSGIGLSIAQEFVKLHGGTIKLESEEFKGSVFSLYFPFIQEQQKISQSNKEDEKEGKTDSENISYIQKSEEEISLTEKPVVLIVDDSYDLRIFLRESLKSKYRIIEAADGKQGWQKALSSHPEIIVSDVNMPNMDGIEMVNKIKKDERTKHIPVILLTVLTDEGEQLEGLKTGANDYLTKPFSFEVLSIKIDNLLKLNSTFKNTYKKQINIETSETEVVLEDEKFLLKINKYIDEHIHDSELSIEELSQIMNMSRGTLYSKLLKITGETPIEYIRSIKLTKALPLLEKSDMKISQIAYEAGFSNPNYFTRAFKIKYEISPTEYIKLKRGK</sequence>
<dbReference type="InterPro" id="IPR011110">
    <property type="entry name" value="Reg_prop"/>
</dbReference>
<dbReference type="PROSITE" id="PS50110">
    <property type="entry name" value="RESPONSE_REGULATORY"/>
    <property type="match status" value="1"/>
</dbReference>
<dbReference type="Gene3D" id="1.10.287.130">
    <property type="match status" value="1"/>
</dbReference>
<dbReference type="Gene3D" id="3.30.565.10">
    <property type="entry name" value="Histidine kinase-like ATPase, C-terminal domain"/>
    <property type="match status" value="1"/>
</dbReference>
<dbReference type="Gene3D" id="1.10.10.60">
    <property type="entry name" value="Homeodomain-like"/>
    <property type="match status" value="2"/>
</dbReference>
<dbReference type="SUPFAM" id="SSF55874">
    <property type="entry name" value="ATPase domain of HSP90 chaperone/DNA topoisomerase II/histidine kinase"/>
    <property type="match status" value="1"/>
</dbReference>
<dbReference type="PANTHER" id="PTHR43547:SF2">
    <property type="entry name" value="HYBRID SIGNAL TRANSDUCTION HISTIDINE KINASE C"/>
    <property type="match status" value="1"/>
</dbReference>
<dbReference type="InterPro" id="IPR011123">
    <property type="entry name" value="Y_Y_Y"/>
</dbReference>
<dbReference type="EMBL" id="JAYGIM010000011">
    <property type="protein sequence ID" value="MEA5427814.1"/>
    <property type="molecule type" value="Genomic_DNA"/>
</dbReference>
<evidence type="ECO:0000259" key="9">
    <source>
        <dbReference type="PROSITE" id="PS50110"/>
    </source>
</evidence>
<dbReference type="CDD" id="cd00082">
    <property type="entry name" value="HisKA"/>
    <property type="match status" value="1"/>
</dbReference>
<accession>A0ABU5SKQ1</accession>
<feature type="domain" description="HTH araC/xylS-type" evidence="7">
    <location>
        <begin position="1252"/>
        <end position="1351"/>
    </location>
</feature>
<proteinExistence type="predicted"/>
<dbReference type="PROSITE" id="PS50109">
    <property type="entry name" value="HIS_KIN"/>
    <property type="match status" value="1"/>
</dbReference>
<feature type="domain" description="Response regulatory" evidence="9">
    <location>
        <begin position="1105"/>
        <end position="1220"/>
    </location>
</feature>
<dbReference type="Pfam" id="PF12833">
    <property type="entry name" value="HTH_18"/>
    <property type="match status" value="1"/>
</dbReference>
<evidence type="ECO:0000313" key="11">
    <source>
        <dbReference type="Proteomes" id="UP001302222"/>
    </source>
</evidence>
<dbReference type="RefSeq" id="WP_323259570.1">
    <property type="nucleotide sequence ID" value="NZ_JAYGIM010000011.1"/>
</dbReference>
<dbReference type="Pfam" id="PF00072">
    <property type="entry name" value="Response_reg"/>
    <property type="match status" value="1"/>
</dbReference>
<dbReference type="SMART" id="SM00387">
    <property type="entry name" value="HATPase_c"/>
    <property type="match status" value="1"/>
</dbReference>
<comment type="catalytic activity">
    <reaction evidence="1">
        <text>ATP + protein L-histidine = ADP + protein N-phospho-L-histidine.</text>
        <dbReference type="EC" id="2.7.13.3"/>
    </reaction>
</comment>
<evidence type="ECO:0000256" key="5">
    <source>
        <dbReference type="ARBA" id="ARBA00023163"/>
    </source>
</evidence>
<dbReference type="InterPro" id="IPR011006">
    <property type="entry name" value="CheY-like_superfamily"/>
</dbReference>
<feature type="domain" description="Histidine kinase" evidence="8">
    <location>
        <begin position="848"/>
        <end position="1065"/>
    </location>
</feature>
<dbReference type="SUPFAM" id="SSF52172">
    <property type="entry name" value="CheY-like"/>
    <property type="match status" value="1"/>
</dbReference>
<dbReference type="Pfam" id="PF00512">
    <property type="entry name" value="HisKA"/>
    <property type="match status" value="1"/>
</dbReference>
<dbReference type="EC" id="2.7.13.3" evidence="2"/>
<dbReference type="InterPro" id="IPR003594">
    <property type="entry name" value="HATPase_dom"/>
</dbReference>
<dbReference type="Gene3D" id="2.130.10.10">
    <property type="entry name" value="YVTN repeat-like/Quinoprotein amine dehydrogenase"/>
    <property type="match status" value="3"/>
</dbReference>
<comment type="caution">
    <text evidence="10">The sequence shown here is derived from an EMBL/GenBank/DDBJ whole genome shotgun (WGS) entry which is preliminary data.</text>
</comment>
<dbReference type="Pfam" id="PF02518">
    <property type="entry name" value="HATPase_c"/>
    <property type="match status" value="1"/>
</dbReference>
<dbReference type="SMART" id="SM00448">
    <property type="entry name" value="REC"/>
    <property type="match status" value="1"/>
</dbReference>
<dbReference type="InterPro" id="IPR005467">
    <property type="entry name" value="His_kinase_dom"/>
</dbReference>
<dbReference type="Pfam" id="PF07495">
    <property type="entry name" value="Y_Y_Y"/>
    <property type="match status" value="1"/>
</dbReference>
<dbReference type="InterPro" id="IPR015943">
    <property type="entry name" value="WD40/YVTN_repeat-like_dom_sf"/>
</dbReference>
<evidence type="ECO:0000256" key="1">
    <source>
        <dbReference type="ARBA" id="ARBA00000085"/>
    </source>
</evidence>
<dbReference type="PRINTS" id="PR00344">
    <property type="entry name" value="BCTRLSENSOR"/>
</dbReference>
<evidence type="ECO:0000256" key="3">
    <source>
        <dbReference type="ARBA" id="ARBA00022553"/>
    </source>
</evidence>
<evidence type="ECO:0000313" key="10">
    <source>
        <dbReference type="EMBL" id="MEA5427814.1"/>
    </source>
</evidence>
<dbReference type="InterPro" id="IPR013783">
    <property type="entry name" value="Ig-like_fold"/>
</dbReference>